<evidence type="ECO:0000313" key="2">
    <source>
        <dbReference type="EMBL" id="WWC89234.1"/>
    </source>
</evidence>
<keyword evidence="3" id="KW-1185">Reference proteome</keyword>
<dbReference type="Proteomes" id="UP001355207">
    <property type="component" value="Chromosome 5"/>
</dbReference>
<feature type="region of interest" description="Disordered" evidence="1">
    <location>
        <begin position="201"/>
        <end position="233"/>
    </location>
</feature>
<feature type="compositionally biased region" description="Low complexity" evidence="1">
    <location>
        <begin position="577"/>
        <end position="596"/>
    </location>
</feature>
<dbReference type="RefSeq" id="XP_066075997.1">
    <property type="nucleotide sequence ID" value="XM_066219900.1"/>
</dbReference>
<feature type="compositionally biased region" description="Low complexity" evidence="1">
    <location>
        <begin position="28"/>
        <end position="65"/>
    </location>
</feature>
<proteinExistence type="predicted"/>
<organism evidence="2 3">
    <name type="scientific">Kwoniella dendrophila CBS 6074</name>
    <dbReference type="NCBI Taxonomy" id="1295534"/>
    <lineage>
        <taxon>Eukaryota</taxon>
        <taxon>Fungi</taxon>
        <taxon>Dikarya</taxon>
        <taxon>Basidiomycota</taxon>
        <taxon>Agaricomycotina</taxon>
        <taxon>Tremellomycetes</taxon>
        <taxon>Tremellales</taxon>
        <taxon>Cryptococcaceae</taxon>
        <taxon>Kwoniella</taxon>
    </lineage>
</organism>
<evidence type="ECO:0000256" key="1">
    <source>
        <dbReference type="SAM" id="MobiDB-lite"/>
    </source>
</evidence>
<gene>
    <name evidence="2" type="ORF">L201_004152</name>
</gene>
<dbReference type="EMBL" id="CP144102">
    <property type="protein sequence ID" value="WWC89234.1"/>
    <property type="molecule type" value="Genomic_DNA"/>
</dbReference>
<evidence type="ECO:0000313" key="3">
    <source>
        <dbReference type="Proteomes" id="UP001355207"/>
    </source>
</evidence>
<feature type="compositionally biased region" description="Polar residues" evidence="1">
    <location>
        <begin position="598"/>
        <end position="607"/>
    </location>
</feature>
<feature type="compositionally biased region" description="Polar residues" evidence="1">
    <location>
        <begin position="507"/>
        <end position="568"/>
    </location>
</feature>
<feature type="region of interest" description="Disordered" evidence="1">
    <location>
        <begin position="507"/>
        <end position="611"/>
    </location>
</feature>
<feature type="region of interest" description="Disordered" evidence="1">
    <location>
        <begin position="410"/>
        <end position="442"/>
    </location>
</feature>
<accession>A0AAX4JV99</accession>
<dbReference type="AlphaFoldDB" id="A0AAX4JV99"/>
<feature type="region of interest" description="Disordered" evidence="1">
    <location>
        <begin position="772"/>
        <end position="840"/>
    </location>
</feature>
<feature type="region of interest" description="Disordered" evidence="1">
    <location>
        <begin position="1"/>
        <end position="86"/>
    </location>
</feature>
<name>A0AAX4JV99_9TREE</name>
<reference evidence="2 3" key="1">
    <citation type="submission" date="2024-01" db="EMBL/GenBank/DDBJ databases">
        <title>Comparative genomics of Cryptococcus and Kwoniella reveals pathogenesis evolution and contrasting modes of karyotype evolution via chromosome fusion or intercentromeric recombination.</title>
        <authorList>
            <person name="Coelho M.A."/>
            <person name="David-Palma M."/>
            <person name="Shea T."/>
            <person name="Bowers K."/>
            <person name="McGinley-Smith S."/>
            <person name="Mohammad A.W."/>
            <person name="Gnirke A."/>
            <person name="Yurkov A.M."/>
            <person name="Nowrousian M."/>
            <person name="Sun S."/>
            <person name="Cuomo C.A."/>
            <person name="Heitman J."/>
        </authorList>
    </citation>
    <scope>NUCLEOTIDE SEQUENCE [LARGE SCALE GENOMIC DNA]</scope>
    <source>
        <strain evidence="2 3">CBS 6074</strain>
    </source>
</reference>
<feature type="compositionally biased region" description="Polar residues" evidence="1">
    <location>
        <begin position="811"/>
        <end position="820"/>
    </location>
</feature>
<protein>
    <recommendedName>
        <fullName evidence="4">ARID domain-containing protein</fullName>
    </recommendedName>
</protein>
<feature type="compositionally biased region" description="Polar residues" evidence="1">
    <location>
        <begin position="74"/>
        <end position="83"/>
    </location>
</feature>
<sequence length="856" mass="91013">MEHGNESFSLYLPPAQQSPTKSSQPRRTATTSSPVANSPSSSPNHYLSSSTPGATSASSSATPSSQHPLAQPPITATSANNSPAPLPFLSLVPPQVNSLKSALTRRRSSYPPATTPGSGSAGNLFPWVMGGTPSANGFDWGSALETFPGFNVEIAGGNGVTSGANLPAGSVDWETLLNFDTEGKPSPNKIIPSNLGKVKPIIASPKQPSTTEIPAPRAKSDPLSDPQPIQQHPDPFRIQASIPAPPRLPHIEQNPTRVVQLGADLAWRTALASVVEVDGVGQITVARILQEVWRRGGGELVTSQCLWPSIVIALSMPSEPGPDDRVPNPSAQSAMALQHLYNLSVRHWEPVIFTGLLGAYGSGNIPNAPAPTESANAFAPTPVYGPSTPLREPDVSQWMNLTPSGWNTNALFGGNGTSENQNHNQNQTQRNTSGGFPFPMNADLTTEALSARRTSLAKTDNGEESNFKSIDEILASMEEGTVETERAMNVAAASQISNLNSAVTPEFSNSVNAPTQQSSTYQFPTPETDSSQSPPGRRTSNSKPTNTLSPVSMTSPYVTAGSLTSTFAGTGPSPIASSSPVHPHQQPQSQLQPHRPVSQKNRPSQLSMPPVEFIPPPPMCMFFKPCFESLTDGKAGIWRGDLEVRGRGGGKFPILVVGEKDTEHLWQSQLWPQTLTYPLNQHPVESCTSTMIPVSHLAREGLVPITMGMVLCNEPPERLAPYVNMVQGLHAEGVGFHLPCETRLPIVFLPAKFHSSDPLLRLGIAFMGKTGFSHPNAPLPSNTNTRGRIASGEEDGTTQTAPKKKRRRQSAPASATGINENNGKSRKRKDNNNNNGIIVMGAGAGSIVGKIDEEGE</sequence>
<evidence type="ECO:0008006" key="4">
    <source>
        <dbReference type="Google" id="ProtNLM"/>
    </source>
</evidence>
<feature type="compositionally biased region" description="Low complexity" evidence="1">
    <location>
        <begin position="420"/>
        <end position="432"/>
    </location>
</feature>
<dbReference type="GeneID" id="91094822"/>
<feature type="compositionally biased region" description="Polar residues" evidence="1">
    <location>
        <begin position="15"/>
        <end position="27"/>
    </location>
</feature>